<sequence length="458" mass="52581">MKTLDCAEYFRSQEGYRRCFEELLKKWKSYGRPAGVIVLEHTSEEERRLLGGILGKSFYESRIRFSFADFEKGLQKTRFAPVDMRELLENYFGMELSTNQEQKRKKQKDRECFFRELYELFTAETETFSGGSEVTSGGGGSLSDEKECREEPAAVFWVRQMAGKKLYGYHLLSREFHRDPQAARSLAISVGTAVSELSSAKARKKENTVLAVFSARISGNPHYFDWGTTAGQLLTDALCCIMERDLPENTHQWKELLLEAGIAPDYVSSMVHIYGVSLETAKGPHPAYEAFRERREPCVVTLENFRDIVKAHASGKKVFVVENEMVFSFLTEQIRAEEECRDAAVLCTSGQLRTAALKLLELLADGGYQICYSGDMDPEGIDIADRLWKRFGDRVEIWRMSPEDYEQGISGEVLKDTRMSRMDRVEQPILRETVRCVRRERRAAYQENILEKLLVDLR</sequence>
<gene>
    <name evidence="3" type="ORF">H9734_08710</name>
</gene>
<dbReference type="Gene3D" id="3.40.1360.10">
    <property type="match status" value="1"/>
</dbReference>
<dbReference type="Pfam" id="PF09664">
    <property type="entry name" value="DUF2399"/>
    <property type="match status" value="1"/>
</dbReference>
<dbReference type="InterPro" id="IPR036078">
    <property type="entry name" value="Spo11/TopoVI_A_sf"/>
</dbReference>
<dbReference type="InterPro" id="IPR024465">
    <property type="entry name" value="DUF2399"/>
</dbReference>
<organism evidence="3 4">
    <name type="scientific">Candidatus Fusicatenibacter merdavium</name>
    <dbReference type="NCBI Taxonomy" id="2838600"/>
    <lineage>
        <taxon>Bacteria</taxon>
        <taxon>Bacillati</taxon>
        <taxon>Bacillota</taxon>
        <taxon>Clostridia</taxon>
        <taxon>Lachnospirales</taxon>
        <taxon>Lachnospiraceae</taxon>
        <taxon>Fusicatenibacter</taxon>
    </lineage>
</organism>
<name>A0A9D1XEJ9_9FIRM</name>
<dbReference type="EMBL" id="DXEK01000146">
    <property type="protein sequence ID" value="HIX77656.1"/>
    <property type="molecule type" value="Genomic_DNA"/>
</dbReference>
<dbReference type="GO" id="GO:0005694">
    <property type="term" value="C:chromosome"/>
    <property type="evidence" value="ECO:0007669"/>
    <property type="project" value="InterPro"/>
</dbReference>
<evidence type="ECO:0000259" key="2">
    <source>
        <dbReference type="Pfam" id="PF11796"/>
    </source>
</evidence>
<feature type="domain" description="DUF2399" evidence="1">
    <location>
        <begin position="299"/>
        <end position="457"/>
    </location>
</feature>
<dbReference type="SUPFAM" id="SSF56726">
    <property type="entry name" value="DNA topoisomerase IV, alpha subunit"/>
    <property type="match status" value="1"/>
</dbReference>
<evidence type="ECO:0000259" key="1">
    <source>
        <dbReference type="Pfam" id="PF09664"/>
    </source>
</evidence>
<protein>
    <submittedName>
        <fullName evidence="3">DUF2399 domain-containing protein</fullName>
    </submittedName>
</protein>
<accession>A0A9D1XEJ9</accession>
<dbReference type="Pfam" id="PF11796">
    <property type="entry name" value="DUF3323"/>
    <property type="match status" value="1"/>
</dbReference>
<dbReference type="Proteomes" id="UP000886890">
    <property type="component" value="Unassembled WGS sequence"/>
</dbReference>
<feature type="domain" description="Conserved hypothetical protein CHP02679 N terminus" evidence="2">
    <location>
        <begin position="34"/>
        <end position="276"/>
    </location>
</feature>
<evidence type="ECO:0000313" key="4">
    <source>
        <dbReference type="Proteomes" id="UP000886890"/>
    </source>
</evidence>
<dbReference type="GO" id="GO:0003677">
    <property type="term" value="F:DNA binding"/>
    <property type="evidence" value="ECO:0007669"/>
    <property type="project" value="InterPro"/>
</dbReference>
<comment type="caution">
    <text evidence="3">The sequence shown here is derived from an EMBL/GenBank/DDBJ whole genome shotgun (WGS) entry which is preliminary data.</text>
</comment>
<reference evidence="3" key="2">
    <citation type="submission" date="2021-04" db="EMBL/GenBank/DDBJ databases">
        <authorList>
            <person name="Gilroy R."/>
        </authorList>
    </citation>
    <scope>NUCLEOTIDE SEQUENCE</scope>
    <source>
        <strain evidence="3">CHK183-1962</strain>
    </source>
</reference>
<dbReference type="InterPro" id="IPR024466">
    <property type="entry name" value="CHP02679_N"/>
</dbReference>
<evidence type="ECO:0000313" key="3">
    <source>
        <dbReference type="EMBL" id="HIX77656.1"/>
    </source>
</evidence>
<reference evidence="3" key="1">
    <citation type="journal article" date="2021" name="PeerJ">
        <title>Extensive microbial diversity within the chicken gut microbiome revealed by metagenomics and culture.</title>
        <authorList>
            <person name="Gilroy R."/>
            <person name="Ravi A."/>
            <person name="Getino M."/>
            <person name="Pursley I."/>
            <person name="Horton D.L."/>
            <person name="Alikhan N.F."/>
            <person name="Baker D."/>
            <person name="Gharbi K."/>
            <person name="Hall N."/>
            <person name="Watson M."/>
            <person name="Adriaenssens E.M."/>
            <person name="Foster-Nyarko E."/>
            <person name="Jarju S."/>
            <person name="Secka A."/>
            <person name="Antonio M."/>
            <person name="Oren A."/>
            <person name="Chaudhuri R.R."/>
            <person name="La Ragione R."/>
            <person name="Hildebrand F."/>
            <person name="Pallen M.J."/>
        </authorList>
    </citation>
    <scope>NUCLEOTIDE SEQUENCE</scope>
    <source>
        <strain evidence="3">CHK183-1962</strain>
    </source>
</reference>
<dbReference type="AlphaFoldDB" id="A0A9D1XEJ9"/>
<proteinExistence type="predicted"/>